<dbReference type="PROSITE" id="PS51094">
    <property type="entry name" value="PTS_EIIA_TYPE_2"/>
    <property type="match status" value="1"/>
</dbReference>
<dbReference type="EMBL" id="BAAACG010000019">
    <property type="protein sequence ID" value="GAA0747244.1"/>
    <property type="molecule type" value="Genomic_DNA"/>
</dbReference>
<dbReference type="InterPro" id="IPR002178">
    <property type="entry name" value="PTS_EIIA_type-2_dom"/>
</dbReference>
<dbReference type="Proteomes" id="UP001501510">
    <property type="component" value="Unassembled WGS sequence"/>
</dbReference>
<dbReference type="Pfam" id="PF00359">
    <property type="entry name" value="PTS_EIIA_2"/>
    <property type="match status" value="1"/>
</dbReference>
<evidence type="ECO:0000259" key="1">
    <source>
        <dbReference type="PROSITE" id="PS51094"/>
    </source>
</evidence>
<feature type="domain" description="PTS EIIA type-2" evidence="1">
    <location>
        <begin position="6"/>
        <end position="161"/>
    </location>
</feature>
<dbReference type="PANTHER" id="PTHR47738:SF3">
    <property type="entry name" value="PHOSPHOTRANSFERASE SYSTEM MANNITOL_FRUCTOSE-SPECIFIC IIA DOMAIN CONTAINING PROTEIN"/>
    <property type="match status" value="1"/>
</dbReference>
<dbReference type="InterPro" id="IPR051541">
    <property type="entry name" value="PTS_SugarTrans_NitroReg"/>
</dbReference>
<keyword evidence="3" id="KW-1185">Reference proteome</keyword>
<sequence length="161" mass="18516">MINEISQLFKEDLVFIEKGKDSSEIFNKVGKKLIERGLVRDNFIEEVIKREEGYPTGIDLEVVYNDEAAIPNVAIPHTETEYCNCKNVVVVKLEKDVEFKNMISPEKSLNVRFLFMILNNEKDAQTNILSNLMGFVTQLENMKSLCKSNSTKEIYDCIVKQ</sequence>
<dbReference type="CDD" id="cd00211">
    <property type="entry name" value="PTS_IIA_fru"/>
    <property type="match status" value="1"/>
</dbReference>
<dbReference type="RefSeq" id="WP_343764013.1">
    <property type="nucleotide sequence ID" value="NZ_BAAACG010000019.1"/>
</dbReference>
<keyword evidence="2" id="KW-0762">Sugar transport</keyword>
<proteinExistence type="predicted"/>
<organism evidence="2 3">
    <name type="scientific">Clostridium oceanicum</name>
    <dbReference type="NCBI Taxonomy" id="1543"/>
    <lineage>
        <taxon>Bacteria</taxon>
        <taxon>Bacillati</taxon>
        <taxon>Bacillota</taxon>
        <taxon>Clostridia</taxon>
        <taxon>Eubacteriales</taxon>
        <taxon>Clostridiaceae</taxon>
        <taxon>Clostridium</taxon>
    </lineage>
</organism>
<dbReference type="PANTHER" id="PTHR47738">
    <property type="entry name" value="PTS SYSTEM FRUCTOSE-LIKE EIIA COMPONENT-RELATED"/>
    <property type="match status" value="1"/>
</dbReference>
<keyword evidence="2" id="KW-0813">Transport</keyword>
<gene>
    <name evidence="2" type="ORF">GCM10008906_36090</name>
</gene>
<dbReference type="InterPro" id="IPR016152">
    <property type="entry name" value="PTrfase/Anion_transptr"/>
</dbReference>
<accession>A0ABP3V774</accession>
<reference evidence="3" key="1">
    <citation type="journal article" date="2019" name="Int. J. Syst. Evol. Microbiol.">
        <title>The Global Catalogue of Microorganisms (GCM) 10K type strain sequencing project: providing services to taxonomists for standard genome sequencing and annotation.</title>
        <authorList>
            <consortium name="The Broad Institute Genomics Platform"/>
            <consortium name="The Broad Institute Genome Sequencing Center for Infectious Disease"/>
            <person name="Wu L."/>
            <person name="Ma J."/>
        </authorList>
    </citation>
    <scope>NUCLEOTIDE SEQUENCE [LARGE SCALE GENOMIC DNA]</scope>
    <source>
        <strain evidence="3">JCM 1407</strain>
    </source>
</reference>
<evidence type="ECO:0000313" key="3">
    <source>
        <dbReference type="Proteomes" id="UP001501510"/>
    </source>
</evidence>
<evidence type="ECO:0000313" key="2">
    <source>
        <dbReference type="EMBL" id="GAA0747244.1"/>
    </source>
</evidence>
<dbReference type="Gene3D" id="3.40.930.10">
    <property type="entry name" value="Mannitol-specific EII, Chain A"/>
    <property type="match status" value="1"/>
</dbReference>
<dbReference type="SUPFAM" id="SSF55804">
    <property type="entry name" value="Phoshotransferase/anion transport protein"/>
    <property type="match status" value="1"/>
</dbReference>
<comment type="caution">
    <text evidence="2">The sequence shown here is derived from an EMBL/GenBank/DDBJ whole genome shotgun (WGS) entry which is preliminary data.</text>
</comment>
<protein>
    <submittedName>
        <fullName evidence="2">PTS sugar transporter subunit IIA</fullName>
    </submittedName>
</protein>
<name>A0ABP3V774_9CLOT</name>